<dbReference type="RefSeq" id="WP_148348670.1">
    <property type="nucleotide sequence ID" value="NZ_JBHSBF010000003.1"/>
</dbReference>
<dbReference type="InterPro" id="IPR036663">
    <property type="entry name" value="Fumarylacetoacetase_C_sf"/>
</dbReference>
<sequence>MRVGNLECRSVVIVAERAVDVETASGGRFGPDPQAVYQDWDAFRDWAATVSEAEGAAFDPADLGAPVPEPRQVFAIGLNYRDHALESGFDVPDGLPPVFTKFATSITGPVTEVALPPGGDTDWEVELVAVIGQRARNVPAADAWDHIAGLTVGQDISERVSQLAGPAPQFSLGKSFPGFAPTGPWVVTPDEFADPDDLALGSAINGEDVQKARTRELIFSIPLLVERLSAVLPLLPGDLVFTGTPAGVGLGRSPQRWLAPGDELVSYVEGIGELRQRFV</sequence>
<dbReference type="Proteomes" id="UP000322634">
    <property type="component" value="Unassembled WGS sequence"/>
</dbReference>
<dbReference type="Pfam" id="PF01557">
    <property type="entry name" value="FAA_hydrolase"/>
    <property type="match status" value="1"/>
</dbReference>
<evidence type="ECO:0000256" key="1">
    <source>
        <dbReference type="ARBA" id="ARBA00010211"/>
    </source>
</evidence>
<evidence type="ECO:0000313" key="5">
    <source>
        <dbReference type="Proteomes" id="UP000322634"/>
    </source>
</evidence>
<keyword evidence="4" id="KW-0378">Hydrolase</keyword>
<dbReference type="InterPro" id="IPR051121">
    <property type="entry name" value="FAH"/>
</dbReference>
<dbReference type="SUPFAM" id="SSF56529">
    <property type="entry name" value="FAH"/>
    <property type="match status" value="1"/>
</dbReference>
<dbReference type="EMBL" id="VSFF01000002">
    <property type="protein sequence ID" value="TYC17527.1"/>
    <property type="molecule type" value="Genomic_DNA"/>
</dbReference>
<name>A0A5D0UHI4_9ACTN</name>
<evidence type="ECO:0000256" key="2">
    <source>
        <dbReference type="ARBA" id="ARBA00022723"/>
    </source>
</evidence>
<evidence type="ECO:0000259" key="3">
    <source>
        <dbReference type="Pfam" id="PF01557"/>
    </source>
</evidence>
<dbReference type="GO" id="GO:0044281">
    <property type="term" value="P:small molecule metabolic process"/>
    <property type="evidence" value="ECO:0007669"/>
    <property type="project" value="UniProtKB-ARBA"/>
</dbReference>
<comment type="similarity">
    <text evidence="1">Belongs to the FAH family.</text>
</comment>
<comment type="caution">
    <text evidence="4">The sequence shown here is derived from an EMBL/GenBank/DDBJ whole genome shotgun (WGS) entry which is preliminary data.</text>
</comment>
<dbReference type="AlphaFoldDB" id="A0A5D0UHI4"/>
<evidence type="ECO:0000313" key="4">
    <source>
        <dbReference type="EMBL" id="TYC17527.1"/>
    </source>
</evidence>
<dbReference type="OrthoDB" id="9805307at2"/>
<organism evidence="4 5">
    <name type="scientific">Actinomadura syzygii</name>
    <dbReference type="NCBI Taxonomy" id="1427538"/>
    <lineage>
        <taxon>Bacteria</taxon>
        <taxon>Bacillati</taxon>
        <taxon>Actinomycetota</taxon>
        <taxon>Actinomycetes</taxon>
        <taxon>Streptosporangiales</taxon>
        <taxon>Thermomonosporaceae</taxon>
        <taxon>Actinomadura</taxon>
    </lineage>
</organism>
<keyword evidence="5" id="KW-1185">Reference proteome</keyword>
<dbReference type="InterPro" id="IPR011234">
    <property type="entry name" value="Fumarylacetoacetase-like_C"/>
</dbReference>
<keyword evidence="2" id="KW-0479">Metal-binding</keyword>
<accession>A0A5D0UHI4</accession>
<dbReference type="PANTHER" id="PTHR42796:SF4">
    <property type="entry name" value="FUMARYLACETOACETATE HYDROLASE DOMAIN-CONTAINING PROTEIN 2A"/>
    <property type="match status" value="1"/>
</dbReference>
<reference evidence="4 5" key="1">
    <citation type="submission" date="2019-08" db="EMBL/GenBank/DDBJ databases">
        <title>Actinomadura sp. nov. CYP1-5 isolated from mountain soil.</title>
        <authorList>
            <person name="Songsumanus A."/>
            <person name="Kuncharoen N."/>
            <person name="Kudo T."/>
            <person name="Yuki M."/>
            <person name="Igarashi Y."/>
            <person name="Tanasupawat S."/>
        </authorList>
    </citation>
    <scope>NUCLEOTIDE SEQUENCE [LARGE SCALE GENOMIC DNA]</scope>
    <source>
        <strain evidence="4 5">GKU157</strain>
    </source>
</reference>
<proteinExistence type="inferred from homology"/>
<dbReference type="GO" id="GO:0046872">
    <property type="term" value="F:metal ion binding"/>
    <property type="evidence" value="ECO:0007669"/>
    <property type="project" value="UniProtKB-KW"/>
</dbReference>
<dbReference type="Gene3D" id="3.90.850.10">
    <property type="entry name" value="Fumarylacetoacetase-like, C-terminal domain"/>
    <property type="match status" value="1"/>
</dbReference>
<dbReference type="PANTHER" id="PTHR42796">
    <property type="entry name" value="FUMARYLACETOACETATE HYDROLASE DOMAIN-CONTAINING PROTEIN 2A-RELATED"/>
    <property type="match status" value="1"/>
</dbReference>
<dbReference type="GO" id="GO:0016787">
    <property type="term" value="F:hydrolase activity"/>
    <property type="evidence" value="ECO:0007669"/>
    <property type="project" value="UniProtKB-KW"/>
</dbReference>
<protein>
    <submittedName>
        <fullName evidence="4">Fumarylacetoacetate hydrolase family protein</fullName>
    </submittedName>
</protein>
<feature type="domain" description="Fumarylacetoacetase-like C-terminal" evidence="3">
    <location>
        <begin position="73"/>
        <end position="278"/>
    </location>
</feature>
<gene>
    <name evidence="4" type="ORF">FXF65_05910</name>
</gene>